<evidence type="ECO:0000313" key="3">
    <source>
        <dbReference type="EMBL" id="RXW31760.1"/>
    </source>
</evidence>
<keyword evidence="1" id="KW-0812">Transmembrane</keyword>
<evidence type="ECO:0000313" key="4">
    <source>
        <dbReference type="Proteomes" id="UP000290624"/>
    </source>
</evidence>
<dbReference type="Pfam" id="PF14378">
    <property type="entry name" value="PAP2_3"/>
    <property type="match status" value="1"/>
</dbReference>
<evidence type="ECO:0000259" key="2">
    <source>
        <dbReference type="Pfam" id="PF14378"/>
    </source>
</evidence>
<protein>
    <recommendedName>
        <fullName evidence="2">Inositolphosphotransferase Aur1/Ipt1 domain-containing protein</fullName>
    </recommendedName>
</protein>
<name>A0A4Q2EDV9_9ACTN</name>
<dbReference type="InterPro" id="IPR026841">
    <property type="entry name" value="Aur1/Ipt1"/>
</dbReference>
<dbReference type="Proteomes" id="UP000290624">
    <property type="component" value="Unassembled WGS sequence"/>
</dbReference>
<feature type="domain" description="Inositolphosphotransferase Aur1/Ipt1" evidence="2">
    <location>
        <begin position="65"/>
        <end position="206"/>
    </location>
</feature>
<sequence>MSAPRSPQGTLPLWVKLAPLAYLPLFLVWYFALEGRPATGMVVVESTLDALIPFDARWAIGYFAWFPFLLGFIGWLLVRDFRSYAETPRLAFLLIVGMTACLVGYTVWPTTQTLRPAVYPDQGWFTDVVAGLQGFDDPSNVFPSLHVYTSLVVAYCLITSRYVRSVWVKVAGIVLTVVIALSTAFLKQHSIVDAFGSAALFLLVLAAWSLLTPKVGTTPGDAHPA</sequence>
<proteinExistence type="predicted"/>
<dbReference type="AlphaFoldDB" id="A0A4Q2EDV9"/>
<dbReference type="InterPro" id="IPR036938">
    <property type="entry name" value="PAP2/HPO_sf"/>
</dbReference>
<keyword evidence="1" id="KW-1133">Transmembrane helix</keyword>
<dbReference type="RefSeq" id="WP_129458977.1">
    <property type="nucleotide sequence ID" value="NZ_PPCV01000006.1"/>
</dbReference>
<dbReference type="SUPFAM" id="SSF48317">
    <property type="entry name" value="Acid phosphatase/Vanadium-dependent haloperoxidase"/>
    <property type="match status" value="1"/>
</dbReference>
<comment type="caution">
    <text evidence="3">The sequence shown here is derived from an EMBL/GenBank/DDBJ whole genome shotgun (WGS) entry which is preliminary data.</text>
</comment>
<keyword evidence="1" id="KW-0472">Membrane</keyword>
<organism evidence="3 4">
    <name type="scientific">Propioniciclava flava</name>
    <dbReference type="NCBI Taxonomy" id="2072026"/>
    <lineage>
        <taxon>Bacteria</taxon>
        <taxon>Bacillati</taxon>
        <taxon>Actinomycetota</taxon>
        <taxon>Actinomycetes</taxon>
        <taxon>Propionibacteriales</taxon>
        <taxon>Propionibacteriaceae</taxon>
        <taxon>Propioniciclava</taxon>
    </lineage>
</organism>
<evidence type="ECO:0000256" key="1">
    <source>
        <dbReference type="SAM" id="Phobius"/>
    </source>
</evidence>
<feature type="transmembrane region" description="Helical" evidence="1">
    <location>
        <begin position="191"/>
        <end position="211"/>
    </location>
</feature>
<feature type="transmembrane region" description="Helical" evidence="1">
    <location>
        <begin position="141"/>
        <end position="159"/>
    </location>
</feature>
<dbReference type="EMBL" id="PPCV01000006">
    <property type="protein sequence ID" value="RXW31760.1"/>
    <property type="molecule type" value="Genomic_DNA"/>
</dbReference>
<reference evidence="3 4" key="1">
    <citation type="submission" date="2018-01" db="EMBL/GenBank/DDBJ databases">
        <title>Lactibacter flavus gen. nov., sp. nov., a novel bacterium of the family Propionibacteriaceae isolated from raw milk and dairy products.</title>
        <authorList>
            <person name="Wenning M."/>
            <person name="Breitenwieser F."/>
            <person name="Huptas C."/>
            <person name="von Neubeck M."/>
            <person name="Busse H.-J."/>
            <person name="Scherer S."/>
        </authorList>
    </citation>
    <scope>NUCLEOTIDE SEQUENCE [LARGE SCALE GENOMIC DNA]</scope>
    <source>
        <strain evidence="3 4">VG341</strain>
    </source>
</reference>
<feature type="transmembrane region" description="Helical" evidence="1">
    <location>
        <begin position="12"/>
        <end position="32"/>
    </location>
</feature>
<gene>
    <name evidence="3" type="ORF">C1706_09310</name>
</gene>
<feature type="transmembrane region" description="Helical" evidence="1">
    <location>
        <begin position="90"/>
        <end position="108"/>
    </location>
</feature>
<feature type="transmembrane region" description="Helical" evidence="1">
    <location>
        <begin position="166"/>
        <end position="185"/>
    </location>
</feature>
<dbReference type="GO" id="GO:0016020">
    <property type="term" value="C:membrane"/>
    <property type="evidence" value="ECO:0007669"/>
    <property type="project" value="UniProtKB-SubCell"/>
</dbReference>
<feature type="transmembrane region" description="Helical" evidence="1">
    <location>
        <begin position="58"/>
        <end position="78"/>
    </location>
</feature>
<accession>A0A4Q2EDV9</accession>
<keyword evidence="4" id="KW-1185">Reference proteome</keyword>
<dbReference type="OrthoDB" id="9790723at2"/>